<dbReference type="SUPFAM" id="SSF161098">
    <property type="entry name" value="MetI-like"/>
    <property type="match status" value="1"/>
</dbReference>
<keyword evidence="2 5" id="KW-0812">Transmembrane</keyword>
<evidence type="ECO:0000256" key="4">
    <source>
        <dbReference type="ARBA" id="ARBA00023136"/>
    </source>
</evidence>
<name>A0AA35S2W6_GEOBA</name>
<comment type="caution">
    <text evidence="7">The sequence shown here is derived from an EMBL/GenBank/DDBJ whole genome shotgun (WGS) entry which is preliminary data.</text>
</comment>
<keyword evidence="4 5" id="KW-0472">Membrane</keyword>
<sequence length="214" mass="23282">MGRDLLSRIMYGARVSMTLGLVGVFLSIILGSILGTVSGYWGGWVDNLIQRVIEILSAFPDIPLWMALGAALPPGWSSIQIYFGITIILSIIRWGGLARQVRDSDFVMAARVAGAGHWHIITRHLLPGCYSHIIVIATLAIPGMILGETALSFLGLGIRPPMTSWGVLLEEAQRVTILLDYPWLIFPAVPVLVVVIAFNFLGDALRDAADPYSD</sequence>
<feature type="transmembrane region" description="Helical" evidence="5">
    <location>
        <begin position="133"/>
        <end position="158"/>
    </location>
</feature>
<dbReference type="InterPro" id="IPR035906">
    <property type="entry name" value="MetI-like_sf"/>
</dbReference>
<evidence type="ECO:0000256" key="2">
    <source>
        <dbReference type="ARBA" id="ARBA00022692"/>
    </source>
</evidence>
<feature type="transmembrane region" description="Helical" evidence="5">
    <location>
        <begin position="21"/>
        <end position="42"/>
    </location>
</feature>
<dbReference type="CDD" id="cd06261">
    <property type="entry name" value="TM_PBP2"/>
    <property type="match status" value="1"/>
</dbReference>
<evidence type="ECO:0000256" key="5">
    <source>
        <dbReference type="SAM" id="Phobius"/>
    </source>
</evidence>
<feature type="domain" description="ABC transmembrane type-1" evidence="6">
    <location>
        <begin position="13"/>
        <end position="202"/>
    </location>
</feature>
<feature type="transmembrane region" description="Helical" evidence="5">
    <location>
        <begin position="62"/>
        <end position="92"/>
    </location>
</feature>
<gene>
    <name evidence="7" type="ORF">GBAR_LOCUS12922</name>
</gene>
<dbReference type="GO" id="GO:0016020">
    <property type="term" value="C:membrane"/>
    <property type="evidence" value="ECO:0007669"/>
    <property type="project" value="UniProtKB-SubCell"/>
</dbReference>
<organism evidence="7 8">
    <name type="scientific">Geodia barretti</name>
    <name type="common">Barrett's horny sponge</name>
    <dbReference type="NCBI Taxonomy" id="519541"/>
    <lineage>
        <taxon>Eukaryota</taxon>
        <taxon>Metazoa</taxon>
        <taxon>Porifera</taxon>
        <taxon>Demospongiae</taxon>
        <taxon>Heteroscleromorpha</taxon>
        <taxon>Tetractinellida</taxon>
        <taxon>Astrophorina</taxon>
        <taxon>Geodiidae</taxon>
        <taxon>Geodia</taxon>
    </lineage>
</organism>
<dbReference type="Proteomes" id="UP001174909">
    <property type="component" value="Unassembled WGS sequence"/>
</dbReference>
<reference evidence="7" key="1">
    <citation type="submission" date="2023-03" db="EMBL/GenBank/DDBJ databases">
        <authorList>
            <person name="Steffen K."/>
            <person name="Cardenas P."/>
        </authorList>
    </citation>
    <scope>NUCLEOTIDE SEQUENCE</scope>
</reference>
<accession>A0AA35S2W6</accession>
<dbReference type="PROSITE" id="PS50928">
    <property type="entry name" value="ABC_TM1"/>
    <property type="match status" value="1"/>
</dbReference>
<comment type="subcellular location">
    <subcellularLocation>
        <location evidence="1">Membrane</location>
        <topology evidence="1">Multi-pass membrane protein</topology>
    </subcellularLocation>
</comment>
<keyword evidence="8" id="KW-1185">Reference proteome</keyword>
<dbReference type="EMBL" id="CASHTH010001921">
    <property type="protein sequence ID" value="CAI8021934.1"/>
    <property type="molecule type" value="Genomic_DNA"/>
</dbReference>
<proteinExistence type="predicted"/>
<keyword evidence="3 5" id="KW-1133">Transmembrane helix</keyword>
<evidence type="ECO:0000259" key="6">
    <source>
        <dbReference type="PROSITE" id="PS50928"/>
    </source>
</evidence>
<dbReference type="GO" id="GO:0055085">
    <property type="term" value="P:transmembrane transport"/>
    <property type="evidence" value="ECO:0007669"/>
    <property type="project" value="InterPro"/>
</dbReference>
<dbReference type="PANTHER" id="PTHR43839">
    <property type="entry name" value="OPPC IN A BINDING PROTEIN-DEPENDENT TRANSPORT SYSTEM"/>
    <property type="match status" value="1"/>
</dbReference>
<evidence type="ECO:0000313" key="8">
    <source>
        <dbReference type="Proteomes" id="UP001174909"/>
    </source>
</evidence>
<dbReference type="InterPro" id="IPR000515">
    <property type="entry name" value="MetI-like"/>
</dbReference>
<protein>
    <submittedName>
        <fullName evidence="7">Oligopeptide transport system permease protein AppC</fullName>
    </submittedName>
</protein>
<dbReference type="Pfam" id="PF00528">
    <property type="entry name" value="BPD_transp_1"/>
    <property type="match status" value="1"/>
</dbReference>
<dbReference type="AlphaFoldDB" id="A0AA35S2W6"/>
<feature type="transmembrane region" description="Helical" evidence="5">
    <location>
        <begin position="181"/>
        <end position="201"/>
    </location>
</feature>
<dbReference type="PANTHER" id="PTHR43839:SF3">
    <property type="entry name" value="OLIGOPEPTIDE ABC TRANSPORTER, PERMEASE PROTEIN"/>
    <property type="match status" value="1"/>
</dbReference>
<evidence type="ECO:0000313" key="7">
    <source>
        <dbReference type="EMBL" id="CAI8021934.1"/>
    </source>
</evidence>
<evidence type="ECO:0000256" key="3">
    <source>
        <dbReference type="ARBA" id="ARBA00022989"/>
    </source>
</evidence>
<dbReference type="Gene3D" id="1.10.3720.10">
    <property type="entry name" value="MetI-like"/>
    <property type="match status" value="1"/>
</dbReference>
<evidence type="ECO:0000256" key="1">
    <source>
        <dbReference type="ARBA" id="ARBA00004141"/>
    </source>
</evidence>